<dbReference type="GO" id="GO:0005829">
    <property type="term" value="C:cytosol"/>
    <property type="evidence" value="ECO:0007669"/>
    <property type="project" value="TreeGrafter"/>
</dbReference>
<dbReference type="Pfam" id="PF00543">
    <property type="entry name" value="P-II"/>
    <property type="match status" value="1"/>
</dbReference>
<name>A0A6B1DTT1_9CHLR</name>
<dbReference type="EMBL" id="VXPY01000052">
    <property type="protein sequence ID" value="MYD90205.1"/>
    <property type="molecule type" value="Genomic_DNA"/>
</dbReference>
<gene>
    <name evidence="1" type="ORF">F4Y08_07680</name>
</gene>
<dbReference type="PROSITE" id="PS51343">
    <property type="entry name" value="PII_GLNB_DOM"/>
    <property type="match status" value="1"/>
</dbReference>
<comment type="caution">
    <text evidence="1">The sequence shown here is derived from an EMBL/GenBank/DDBJ whole genome shotgun (WGS) entry which is preliminary data.</text>
</comment>
<dbReference type="GO" id="GO:0006808">
    <property type="term" value="P:regulation of nitrogen utilization"/>
    <property type="evidence" value="ECO:0007669"/>
    <property type="project" value="InterPro"/>
</dbReference>
<dbReference type="PANTHER" id="PTHR30115:SF11">
    <property type="entry name" value="NITROGEN REGULATORY PROTEIN P-II HOMOLOG"/>
    <property type="match status" value="1"/>
</dbReference>
<dbReference type="PRINTS" id="PR00340">
    <property type="entry name" value="PIIGLNB"/>
</dbReference>
<dbReference type="InterPro" id="IPR011322">
    <property type="entry name" value="N-reg_PII-like_a/b"/>
</dbReference>
<accession>A0A6B1DTT1</accession>
<dbReference type="InterPro" id="IPR015867">
    <property type="entry name" value="N-reg_PII/ATP_PRibTrfase_C"/>
</dbReference>
<dbReference type="SUPFAM" id="SSF54913">
    <property type="entry name" value="GlnB-like"/>
    <property type="match status" value="1"/>
</dbReference>
<organism evidence="1">
    <name type="scientific">Caldilineaceae bacterium SB0662_bin_9</name>
    <dbReference type="NCBI Taxonomy" id="2605258"/>
    <lineage>
        <taxon>Bacteria</taxon>
        <taxon>Bacillati</taxon>
        <taxon>Chloroflexota</taxon>
        <taxon>Caldilineae</taxon>
        <taxon>Caldilineales</taxon>
        <taxon>Caldilineaceae</taxon>
    </lineage>
</organism>
<dbReference type="GO" id="GO:0005524">
    <property type="term" value="F:ATP binding"/>
    <property type="evidence" value="ECO:0007669"/>
    <property type="project" value="TreeGrafter"/>
</dbReference>
<protein>
    <submittedName>
        <fullName evidence="1">P-II family nitrogen regulator</fullName>
    </submittedName>
</protein>
<dbReference type="Gene3D" id="3.30.70.120">
    <property type="match status" value="1"/>
</dbReference>
<proteinExistence type="predicted"/>
<dbReference type="InterPro" id="IPR002187">
    <property type="entry name" value="N-reg_PII"/>
</dbReference>
<dbReference type="SMART" id="SM00938">
    <property type="entry name" value="P-II"/>
    <property type="match status" value="1"/>
</dbReference>
<reference evidence="1" key="1">
    <citation type="submission" date="2019-09" db="EMBL/GenBank/DDBJ databases">
        <title>Characterisation of the sponge microbiome using genome-centric metagenomics.</title>
        <authorList>
            <person name="Engelberts J.P."/>
            <person name="Robbins S.J."/>
            <person name="De Goeij J.M."/>
            <person name="Aranda M."/>
            <person name="Bell S.C."/>
            <person name="Webster N.S."/>
        </authorList>
    </citation>
    <scope>NUCLEOTIDE SEQUENCE</scope>
    <source>
        <strain evidence="1">SB0662_bin_9</strain>
    </source>
</reference>
<sequence>MNKIEAIIRPEKLIAVKDALSDAGIKGLTVSQVTGRGQQRTMVHSGRAGRGVASDMLQRVKIEIFVRSEDTDTAVDAIMESARTGQVGDGKIFVLPTERSVRIRTAEENEQAI</sequence>
<evidence type="ECO:0000313" key="1">
    <source>
        <dbReference type="EMBL" id="MYD90205.1"/>
    </source>
</evidence>
<dbReference type="GO" id="GO:0030234">
    <property type="term" value="F:enzyme regulator activity"/>
    <property type="evidence" value="ECO:0007669"/>
    <property type="project" value="InterPro"/>
</dbReference>
<dbReference type="AlphaFoldDB" id="A0A6B1DTT1"/>
<dbReference type="PANTHER" id="PTHR30115">
    <property type="entry name" value="NITROGEN REGULATORY PROTEIN P-II"/>
    <property type="match status" value="1"/>
</dbReference>